<evidence type="ECO:0008006" key="4">
    <source>
        <dbReference type="Google" id="ProtNLM"/>
    </source>
</evidence>
<keyword evidence="1" id="KW-0732">Signal</keyword>
<accession>A0A4C1VL36</accession>
<proteinExistence type="predicted"/>
<dbReference type="OrthoDB" id="8193455at2759"/>
<dbReference type="EMBL" id="BGZK01000362">
    <property type="protein sequence ID" value="GBP39261.1"/>
    <property type="molecule type" value="Genomic_DNA"/>
</dbReference>
<evidence type="ECO:0000313" key="3">
    <source>
        <dbReference type="Proteomes" id="UP000299102"/>
    </source>
</evidence>
<organism evidence="2 3">
    <name type="scientific">Eumeta variegata</name>
    <name type="common">Bagworm moth</name>
    <name type="synonym">Eumeta japonica</name>
    <dbReference type="NCBI Taxonomy" id="151549"/>
    <lineage>
        <taxon>Eukaryota</taxon>
        <taxon>Metazoa</taxon>
        <taxon>Ecdysozoa</taxon>
        <taxon>Arthropoda</taxon>
        <taxon>Hexapoda</taxon>
        <taxon>Insecta</taxon>
        <taxon>Pterygota</taxon>
        <taxon>Neoptera</taxon>
        <taxon>Endopterygota</taxon>
        <taxon>Lepidoptera</taxon>
        <taxon>Glossata</taxon>
        <taxon>Ditrysia</taxon>
        <taxon>Tineoidea</taxon>
        <taxon>Psychidae</taxon>
        <taxon>Oiketicinae</taxon>
        <taxon>Eumeta</taxon>
    </lineage>
</organism>
<keyword evidence="3" id="KW-1185">Reference proteome</keyword>
<name>A0A4C1VL36_EUMVA</name>
<protein>
    <recommendedName>
        <fullName evidence="4">Secreted protein</fullName>
    </recommendedName>
</protein>
<feature type="signal peptide" evidence="1">
    <location>
        <begin position="1"/>
        <end position="27"/>
    </location>
</feature>
<evidence type="ECO:0000256" key="1">
    <source>
        <dbReference type="SAM" id="SignalP"/>
    </source>
</evidence>
<evidence type="ECO:0000313" key="2">
    <source>
        <dbReference type="EMBL" id="GBP39261.1"/>
    </source>
</evidence>
<sequence>MHVFAEMWSRRQAASLLPLLITGWLTGETSEALSTFGKTNTHTSNQPAHPTPPPREYLQLYFFFCVRILYTSKGLNPYKIHWCMYVCVCAHACVLQRSSQSVNLIE</sequence>
<feature type="chain" id="PRO_5020036169" description="Secreted protein" evidence="1">
    <location>
        <begin position="28"/>
        <end position="106"/>
    </location>
</feature>
<reference evidence="2 3" key="1">
    <citation type="journal article" date="2019" name="Commun. Biol.">
        <title>The bagworm genome reveals a unique fibroin gene that provides high tensile strength.</title>
        <authorList>
            <person name="Kono N."/>
            <person name="Nakamura H."/>
            <person name="Ohtoshi R."/>
            <person name="Tomita M."/>
            <person name="Numata K."/>
            <person name="Arakawa K."/>
        </authorList>
    </citation>
    <scope>NUCLEOTIDE SEQUENCE [LARGE SCALE GENOMIC DNA]</scope>
</reference>
<dbReference type="Proteomes" id="UP000299102">
    <property type="component" value="Unassembled WGS sequence"/>
</dbReference>
<dbReference type="AlphaFoldDB" id="A0A4C1VL36"/>
<comment type="caution">
    <text evidence="2">The sequence shown here is derived from an EMBL/GenBank/DDBJ whole genome shotgun (WGS) entry which is preliminary data.</text>
</comment>
<gene>
    <name evidence="2" type="ORF">EVAR_22668_1</name>
</gene>